<gene>
    <name evidence="9" type="ORF">ACFYWW_25780</name>
</gene>
<proteinExistence type="inferred from homology"/>
<evidence type="ECO:0000256" key="7">
    <source>
        <dbReference type="ARBA" id="ARBA00031828"/>
    </source>
</evidence>
<feature type="region of interest" description="Disordered" evidence="8">
    <location>
        <begin position="1"/>
        <end position="133"/>
    </location>
</feature>
<keyword evidence="5" id="KW-0378">Hydrolase</keyword>
<feature type="compositionally biased region" description="Low complexity" evidence="8">
    <location>
        <begin position="9"/>
        <end position="20"/>
    </location>
</feature>
<dbReference type="NCBIfam" id="TIGR01656">
    <property type="entry name" value="Histidinol-ppas"/>
    <property type="match status" value="1"/>
</dbReference>
<dbReference type="Proteomes" id="UP001601976">
    <property type="component" value="Unassembled WGS sequence"/>
</dbReference>
<keyword evidence="3" id="KW-0963">Cytoplasm</keyword>
<evidence type="ECO:0000256" key="1">
    <source>
        <dbReference type="ARBA" id="ARBA00004496"/>
    </source>
</evidence>
<dbReference type="Gene3D" id="3.40.50.1000">
    <property type="entry name" value="HAD superfamily/HAD-like"/>
    <property type="match status" value="1"/>
</dbReference>
<evidence type="ECO:0000313" key="9">
    <source>
        <dbReference type="EMBL" id="MFF3342100.1"/>
    </source>
</evidence>
<evidence type="ECO:0000256" key="8">
    <source>
        <dbReference type="SAM" id="MobiDB-lite"/>
    </source>
</evidence>
<dbReference type="RefSeq" id="WP_387897032.1">
    <property type="nucleotide sequence ID" value="NZ_JBEXNP010000003.1"/>
</dbReference>
<dbReference type="InterPro" id="IPR036412">
    <property type="entry name" value="HAD-like_sf"/>
</dbReference>
<organism evidence="9 10">
    <name type="scientific">Streptomyces flavidovirens</name>
    <dbReference type="NCBI Taxonomy" id="67298"/>
    <lineage>
        <taxon>Bacteria</taxon>
        <taxon>Bacillati</taxon>
        <taxon>Actinomycetota</taxon>
        <taxon>Actinomycetes</taxon>
        <taxon>Kitasatosporales</taxon>
        <taxon>Streptomycetaceae</taxon>
        <taxon>Streptomyces</taxon>
    </lineage>
</organism>
<dbReference type="SUPFAM" id="SSF56784">
    <property type="entry name" value="HAD-like"/>
    <property type="match status" value="1"/>
</dbReference>
<dbReference type="NCBIfam" id="TIGR01549">
    <property type="entry name" value="HAD-SF-IA-v1"/>
    <property type="match status" value="1"/>
</dbReference>
<feature type="compositionally biased region" description="Basic and acidic residues" evidence="8">
    <location>
        <begin position="31"/>
        <end position="46"/>
    </location>
</feature>
<name>A0ABW6RKM6_9ACTN</name>
<dbReference type="InterPro" id="IPR006439">
    <property type="entry name" value="HAD-SF_hydro_IA"/>
</dbReference>
<comment type="caution">
    <text evidence="9">The sequence shown here is derived from an EMBL/GenBank/DDBJ whole genome shotgun (WGS) entry which is preliminary data.</text>
</comment>
<dbReference type="InterPro" id="IPR004446">
    <property type="entry name" value="Heptose_bisP_phosphatase"/>
</dbReference>
<dbReference type="InterPro" id="IPR006543">
    <property type="entry name" value="Histidinol-phos"/>
</dbReference>
<protein>
    <recommendedName>
        <fullName evidence="7">D,D-heptose 1,7-bisphosphate phosphatase</fullName>
    </recommendedName>
</protein>
<evidence type="ECO:0000256" key="2">
    <source>
        <dbReference type="ARBA" id="ARBA00005628"/>
    </source>
</evidence>
<dbReference type="Pfam" id="PF13242">
    <property type="entry name" value="Hydrolase_like"/>
    <property type="match status" value="1"/>
</dbReference>
<dbReference type="InterPro" id="IPR023214">
    <property type="entry name" value="HAD_sf"/>
</dbReference>
<evidence type="ECO:0000256" key="3">
    <source>
        <dbReference type="ARBA" id="ARBA00022490"/>
    </source>
</evidence>
<dbReference type="InterPro" id="IPR006549">
    <property type="entry name" value="HAD-SF_hydro_IIIA"/>
</dbReference>
<comment type="similarity">
    <text evidence="2">Belongs to the GmhB family.</text>
</comment>
<dbReference type="NCBIfam" id="TIGR01662">
    <property type="entry name" value="HAD-SF-IIIA"/>
    <property type="match status" value="1"/>
</dbReference>
<comment type="subcellular location">
    <subcellularLocation>
        <location evidence="1">Cytoplasm</location>
    </subcellularLocation>
</comment>
<keyword evidence="4" id="KW-0479">Metal-binding</keyword>
<evidence type="ECO:0000256" key="4">
    <source>
        <dbReference type="ARBA" id="ARBA00022723"/>
    </source>
</evidence>
<evidence type="ECO:0000313" key="10">
    <source>
        <dbReference type="Proteomes" id="UP001601976"/>
    </source>
</evidence>
<evidence type="ECO:0000256" key="6">
    <source>
        <dbReference type="ARBA" id="ARBA00023277"/>
    </source>
</evidence>
<dbReference type="PANTHER" id="PTHR42891:SF1">
    <property type="entry name" value="D-GLYCERO-BETA-D-MANNO-HEPTOSE-1,7-BISPHOSPHATE 7-PHOSPHATASE"/>
    <property type="match status" value="1"/>
</dbReference>
<dbReference type="PANTHER" id="PTHR42891">
    <property type="entry name" value="D-GLYCERO-BETA-D-MANNO-HEPTOSE-1,7-BISPHOSPHATE 7-PHOSPHATASE"/>
    <property type="match status" value="1"/>
</dbReference>
<dbReference type="EMBL" id="JBIAPK010000008">
    <property type="protein sequence ID" value="MFF3342100.1"/>
    <property type="molecule type" value="Genomic_DNA"/>
</dbReference>
<keyword evidence="6" id="KW-0119">Carbohydrate metabolism</keyword>
<keyword evidence="10" id="KW-1185">Reference proteome</keyword>
<reference evidence="9 10" key="1">
    <citation type="submission" date="2024-10" db="EMBL/GenBank/DDBJ databases">
        <title>The Natural Products Discovery Center: Release of the First 8490 Sequenced Strains for Exploring Actinobacteria Biosynthetic Diversity.</title>
        <authorList>
            <person name="Kalkreuter E."/>
            <person name="Kautsar S.A."/>
            <person name="Yang D."/>
            <person name="Bader C.D."/>
            <person name="Teijaro C.N."/>
            <person name="Fluegel L."/>
            <person name="Davis C.M."/>
            <person name="Simpson J.R."/>
            <person name="Lauterbach L."/>
            <person name="Steele A.D."/>
            <person name="Gui C."/>
            <person name="Meng S."/>
            <person name="Li G."/>
            <person name="Viehrig K."/>
            <person name="Ye F."/>
            <person name="Su P."/>
            <person name="Kiefer A.F."/>
            <person name="Nichols A."/>
            <person name="Cepeda A.J."/>
            <person name="Yan W."/>
            <person name="Fan B."/>
            <person name="Jiang Y."/>
            <person name="Adhikari A."/>
            <person name="Zheng C.-J."/>
            <person name="Schuster L."/>
            <person name="Cowan T.M."/>
            <person name="Smanski M.J."/>
            <person name="Chevrette M.G."/>
            <person name="De Carvalho L.P.S."/>
            <person name="Shen B."/>
        </authorList>
    </citation>
    <scope>NUCLEOTIDE SEQUENCE [LARGE SCALE GENOMIC DNA]</scope>
    <source>
        <strain evidence="9 10">NPDC003029</strain>
    </source>
</reference>
<sequence length="317" mass="32229">MTCHPGPRPTAAAPASASGPWLFHGPLAGRPDARWAEPGGSRRDAPQEPDDPADCAPNALSVRDRPPAACPDGRSEARPKAPSGSDVPPDVRPEGSVGARPDELSAPAWAPAACPDGLSGARPEGSPDARVDGRADALPDAVLFDRDGTLVVDVPYNGDPARVELMPLAREAVAAVRDRGIPVGVVSNQSGVARGLLTRRQVEAVQRRVEGLLGPFAVWAVCPHGPDDGCGCRKPAPGLVLAACARLGVSAARTVVIGDIGSDVEAARAAGARGVLVPTAVTRAEETAAAGETATGLLEAVRLVLSADAAHRTGGPR</sequence>
<evidence type="ECO:0000256" key="5">
    <source>
        <dbReference type="ARBA" id="ARBA00022801"/>
    </source>
</evidence>
<accession>A0ABW6RKM6</accession>